<feature type="region of interest" description="Disordered" evidence="2">
    <location>
        <begin position="218"/>
        <end position="259"/>
    </location>
</feature>
<protein>
    <submittedName>
        <fullName evidence="5">Metacaspase-1</fullName>
    </submittedName>
</protein>
<keyword evidence="6" id="KW-1185">Reference proteome</keyword>
<dbReference type="SUPFAM" id="SSF52129">
    <property type="entry name" value="Caspase-like"/>
    <property type="match status" value="1"/>
</dbReference>
<feature type="domain" description="Peptidase C14 caspase" evidence="3">
    <location>
        <begin position="59"/>
        <end position="323"/>
    </location>
</feature>
<dbReference type="Gene3D" id="3.40.50.12660">
    <property type="match status" value="1"/>
</dbReference>
<dbReference type="InterPro" id="IPR005735">
    <property type="entry name" value="Znf_LSD1"/>
</dbReference>
<evidence type="ECO:0000313" key="5">
    <source>
        <dbReference type="EMBL" id="KAL1533058.1"/>
    </source>
</evidence>
<dbReference type="PANTHER" id="PTHR48104">
    <property type="entry name" value="METACASPASE-4"/>
    <property type="match status" value="1"/>
</dbReference>
<comment type="similarity">
    <text evidence="1">Belongs to the peptidase C14B family.</text>
</comment>
<evidence type="ECO:0000256" key="1">
    <source>
        <dbReference type="ARBA" id="ARBA00009005"/>
    </source>
</evidence>
<dbReference type="NCBIfam" id="TIGR01053">
    <property type="entry name" value="LSD1"/>
    <property type="match status" value="1"/>
</dbReference>
<evidence type="ECO:0000256" key="2">
    <source>
        <dbReference type="SAM" id="MobiDB-lite"/>
    </source>
</evidence>
<dbReference type="Proteomes" id="UP001567538">
    <property type="component" value="Unassembled WGS sequence"/>
</dbReference>
<comment type="caution">
    <text evidence="5">The sequence shown here is derived from an EMBL/GenBank/DDBJ whole genome shotgun (WGS) entry which is preliminary data.</text>
</comment>
<accession>A0ABD1FQS3</accession>
<sequence length="333" mass="36413">MSMLVYCSGCHTPPPLELPPGATSIRCTVCHAITRISENRSAPPPYLPSSYNNYYHGQKKAVIIGILYRNTQKKLKGCINDAKSMKDMLIHSFNFTESSILMLTDEETDPSKIPTKHNIMMAMSWLVSGCKLGDSLVFYFTGHGGWQLNDTGDEIDNYDETLLPLDHETQGIIVDNDINARIVRPLPAGVKLHAIIDACHSGTVLDLPYLCKMERSGSYSWEDHRPPSGARKGTSGGDAISFSGCDDDQTSTDTDALSKGTPTGAMTYAFIQAIEKGQGTTYGSILNAMRSTIATIDEPGDAPLTRGSGVRMKQEPQLTCNQIFDVYTKPFSL</sequence>
<dbReference type="InterPro" id="IPR029030">
    <property type="entry name" value="Caspase-like_dom_sf"/>
</dbReference>
<name>A0ABD1FQS3_SALDI</name>
<feature type="domain" description="Zinc finger LSD1-type" evidence="4">
    <location>
        <begin position="7"/>
        <end position="33"/>
    </location>
</feature>
<dbReference type="EMBL" id="JBEAFC010000014">
    <property type="protein sequence ID" value="KAL1533058.1"/>
    <property type="molecule type" value="Genomic_DNA"/>
</dbReference>
<dbReference type="Pfam" id="PF06943">
    <property type="entry name" value="zf-LSD1"/>
    <property type="match status" value="1"/>
</dbReference>
<dbReference type="PANTHER" id="PTHR48104:SF6">
    <property type="entry name" value="METACASPASE-1-LIKE"/>
    <property type="match status" value="1"/>
</dbReference>
<evidence type="ECO:0000313" key="6">
    <source>
        <dbReference type="Proteomes" id="UP001567538"/>
    </source>
</evidence>
<dbReference type="InterPro" id="IPR050452">
    <property type="entry name" value="Metacaspase"/>
</dbReference>
<dbReference type="AlphaFoldDB" id="A0ABD1FQS3"/>
<evidence type="ECO:0000259" key="3">
    <source>
        <dbReference type="Pfam" id="PF00656"/>
    </source>
</evidence>
<evidence type="ECO:0000259" key="4">
    <source>
        <dbReference type="Pfam" id="PF06943"/>
    </source>
</evidence>
<dbReference type="Pfam" id="PF00656">
    <property type="entry name" value="Peptidase_C14"/>
    <property type="match status" value="1"/>
</dbReference>
<gene>
    <name evidence="5" type="primary">AMC1</name>
    <name evidence="5" type="ORF">AAHA92_32997</name>
</gene>
<dbReference type="InterPro" id="IPR011600">
    <property type="entry name" value="Pept_C14_caspase"/>
</dbReference>
<reference evidence="5 6" key="1">
    <citation type="submission" date="2024-06" db="EMBL/GenBank/DDBJ databases">
        <title>A chromosome level genome sequence of Diviner's sage (Salvia divinorum).</title>
        <authorList>
            <person name="Ford S.A."/>
            <person name="Ro D.-K."/>
            <person name="Ness R.W."/>
            <person name="Phillips M.A."/>
        </authorList>
    </citation>
    <scope>NUCLEOTIDE SEQUENCE [LARGE SCALE GENOMIC DNA]</scope>
    <source>
        <strain evidence="5">SAF-2024a</strain>
        <tissue evidence="5">Leaf</tissue>
    </source>
</reference>
<organism evidence="5 6">
    <name type="scientific">Salvia divinorum</name>
    <name type="common">Maria pastora</name>
    <name type="synonym">Diviner's sage</name>
    <dbReference type="NCBI Taxonomy" id="28513"/>
    <lineage>
        <taxon>Eukaryota</taxon>
        <taxon>Viridiplantae</taxon>
        <taxon>Streptophyta</taxon>
        <taxon>Embryophyta</taxon>
        <taxon>Tracheophyta</taxon>
        <taxon>Spermatophyta</taxon>
        <taxon>Magnoliopsida</taxon>
        <taxon>eudicotyledons</taxon>
        <taxon>Gunneridae</taxon>
        <taxon>Pentapetalae</taxon>
        <taxon>asterids</taxon>
        <taxon>lamiids</taxon>
        <taxon>Lamiales</taxon>
        <taxon>Lamiaceae</taxon>
        <taxon>Nepetoideae</taxon>
        <taxon>Mentheae</taxon>
        <taxon>Salviinae</taxon>
        <taxon>Salvia</taxon>
        <taxon>Salvia subgen. Calosphace</taxon>
    </lineage>
</organism>
<proteinExistence type="inferred from homology"/>